<dbReference type="Proteomes" id="UP000589738">
    <property type="component" value="Unassembled WGS sequence"/>
</dbReference>
<gene>
    <name evidence="2" type="ORF">HNP36_003377</name>
</gene>
<feature type="transmembrane region" description="Helical" evidence="1">
    <location>
        <begin position="324"/>
        <end position="341"/>
    </location>
</feature>
<evidence type="ECO:0000256" key="1">
    <source>
        <dbReference type="SAM" id="Phobius"/>
    </source>
</evidence>
<keyword evidence="3" id="KW-1185">Reference proteome</keyword>
<name>A0A841NNH8_9FLAO</name>
<evidence type="ECO:0000313" key="2">
    <source>
        <dbReference type="EMBL" id="MBB6372285.1"/>
    </source>
</evidence>
<dbReference type="GO" id="GO:0003677">
    <property type="term" value="F:DNA binding"/>
    <property type="evidence" value="ECO:0007669"/>
    <property type="project" value="InterPro"/>
</dbReference>
<comment type="caution">
    <text evidence="2">The sequence shown here is derived from an EMBL/GenBank/DDBJ whole genome shotgun (WGS) entry which is preliminary data.</text>
</comment>
<organism evidence="2 3">
    <name type="scientific">Chryseobacterium shigense</name>
    <dbReference type="NCBI Taxonomy" id="297244"/>
    <lineage>
        <taxon>Bacteria</taxon>
        <taxon>Pseudomonadati</taxon>
        <taxon>Bacteroidota</taxon>
        <taxon>Flavobacteriia</taxon>
        <taxon>Flavobacteriales</taxon>
        <taxon>Weeksellaceae</taxon>
        <taxon>Chryseobacterium group</taxon>
        <taxon>Chryseobacterium</taxon>
    </lineage>
</organism>
<dbReference type="RefSeq" id="WP_184429288.1">
    <property type="nucleotide sequence ID" value="NZ_JACHLC010000005.1"/>
</dbReference>
<dbReference type="InterPro" id="IPR016032">
    <property type="entry name" value="Sig_transdc_resp-reg_C-effctor"/>
</dbReference>
<reference evidence="2 3" key="1">
    <citation type="submission" date="2020-08" db="EMBL/GenBank/DDBJ databases">
        <title>Functional genomics of gut bacteria from endangered species of beetles.</title>
        <authorList>
            <person name="Carlos-Shanley C."/>
        </authorList>
    </citation>
    <scope>NUCLEOTIDE SEQUENCE [LARGE SCALE GENOMIC DNA]</scope>
    <source>
        <strain evidence="2 3">S00136</strain>
    </source>
</reference>
<dbReference type="GO" id="GO:0006355">
    <property type="term" value="P:regulation of DNA-templated transcription"/>
    <property type="evidence" value="ECO:0007669"/>
    <property type="project" value="InterPro"/>
</dbReference>
<evidence type="ECO:0008006" key="4">
    <source>
        <dbReference type="Google" id="ProtNLM"/>
    </source>
</evidence>
<protein>
    <recommendedName>
        <fullName evidence="4">HTH luxR-type domain-containing protein</fullName>
    </recommendedName>
</protein>
<keyword evidence="1" id="KW-0812">Transmembrane</keyword>
<evidence type="ECO:0000313" key="3">
    <source>
        <dbReference type="Proteomes" id="UP000589738"/>
    </source>
</evidence>
<dbReference type="SUPFAM" id="SSF46894">
    <property type="entry name" value="C-terminal effector domain of the bipartite response regulators"/>
    <property type="match status" value="1"/>
</dbReference>
<dbReference type="EMBL" id="JACHLC010000005">
    <property type="protein sequence ID" value="MBB6372285.1"/>
    <property type="molecule type" value="Genomic_DNA"/>
</dbReference>
<keyword evidence="1" id="KW-0472">Membrane</keyword>
<accession>A0A841NNH8</accession>
<dbReference type="AlphaFoldDB" id="A0A841NNH8"/>
<proteinExistence type="predicted"/>
<keyword evidence="1" id="KW-1133">Transmembrane helix</keyword>
<sequence length="466" mass="54347">MTVREIDSINLSVKKVLFDNEDKNYTALCAEVYYQSKNIGYKKGQIEALLKLEVFRINARKEYSKVIASTEEVEKLALAIDDYYSICMAKVHRGYVYLYLGLFEESKNTVLSASKYISLVKDTAQRQNINVNSYFILGSIYDEFEDMKNCIYYNKKMFEEANKMDDSNPGKLNWMLNGSRCLVVAYINNGQYKEAGYYLKIQEKYITKNSNIFDLAVYHKSKAQFESKNKENNRYYLDSAIHHFKEAEVYAKKSNNEALLKYIYNDLADVYAEKKDVNNRVKYLEKTNSLKDSLDIVRKRNLQEVSLKVDEKQKSPETFSKSNYPIIILLIALAIISFWVFKKYELSRNKSSISDIKITDNFSEIKQEDALSISQLFELAMSNDPSFYHLFLKTFSGFDKKLLEINPTMKVSDIEICAFIKLNIDTKQIATIKKMTVGAVEAKKYRIRRKLNISSDENMYIWISRI</sequence>